<proteinExistence type="predicted"/>
<dbReference type="PROSITE" id="PS01124">
    <property type="entry name" value="HTH_ARAC_FAMILY_2"/>
    <property type="match status" value="1"/>
</dbReference>
<dbReference type="Gene3D" id="1.10.10.60">
    <property type="entry name" value="Homeodomain-like"/>
    <property type="match status" value="1"/>
</dbReference>
<evidence type="ECO:0000313" key="5">
    <source>
        <dbReference type="EMBL" id="MDR6941807.1"/>
    </source>
</evidence>
<dbReference type="RefSeq" id="WP_310094043.1">
    <property type="nucleotide sequence ID" value="NZ_JAVDUU010000002.1"/>
</dbReference>
<keyword evidence="6" id="KW-1185">Reference proteome</keyword>
<dbReference type="SUPFAM" id="SSF46689">
    <property type="entry name" value="Homeodomain-like"/>
    <property type="match status" value="1"/>
</dbReference>
<dbReference type="InterPro" id="IPR018060">
    <property type="entry name" value="HTH_AraC"/>
</dbReference>
<gene>
    <name evidence="5" type="ORF">J2W55_001649</name>
</gene>
<dbReference type="Pfam" id="PF12833">
    <property type="entry name" value="HTH_18"/>
    <property type="match status" value="1"/>
</dbReference>
<dbReference type="EMBL" id="JAVDUU010000002">
    <property type="protein sequence ID" value="MDR6941807.1"/>
    <property type="molecule type" value="Genomic_DNA"/>
</dbReference>
<protein>
    <submittedName>
        <fullName evidence="5">AraC-like DNA-binding protein</fullName>
    </submittedName>
</protein>
<keyword evidence="1" id="KW-0805">Transcription regulation</keyword>
<evidence type="ECO:0000256" key="2">
    <source>
        <dbReference type="ARBA" id="ARBA00023125"/>
    </source>
</evidence>
<evidence type="ECO:0000256" key="1">
    <source>
        <dbReference type="ARBA" id="ARBA00023015"/>
    </source>
</evidence>
<accession>A0ABU1T8Y3</accession>
<dbReference type="PANTHER" id="PTHR43280:SF32">
    <property type="entry name" value="TRANSCRIPTIONAL REGULATORY PROTEIN"/>
    <property type="match status" value="1"/>
</dbReference>
<evidence type="ECO:0000313" key="6">
    <source>
        <dbReference type="Proteomes" id="UP001247620"/>
    </source>
</evidence>
<feature type="domain" description="HTH araC/xylS-type" evidence="4">
    <location>
        <begin position="180"/>
        <end position="278"/>
    </location>
</feature>
<dbReference type="Proteomes" id="UP001247620">
    <property type="component" value="Unassembled WGS sequence"/>
</dbReference>
<evidence type="ECO:0000256" key="3">
    <source>
        <dbReference type="ARBA" id="ARBA00023163"/>
    </source>
</evidence>
<sequence>MKLSVSDLNTGGDLLLFYNETRFDRLFYTRDHDHKYFTIAWNRGEKQTITIDGTQHDFMPQTIVPLMFNQSFCFEQSADVVAWQFNREFYCIVDHDTEVSCVGFLFGMNDNVFISLDEPTQRKLQLMLDIFIEELKTDDHIQNDMILMLLKRLIIMITRLARLGSFPNVKLNDDRFHILRKFNLLVEMNFHEQHSVSYYAGRLNKSPKTLSNLFALYNHKSPVQIIQERILIEAKRLLFYTDKSAKQITYELGFDDAAHFSKFFKKHTLFSPTDFRNSKNLAVAGK</sequence>
<organism evidence="5 6">
    <name type="scientific">Mucilaginibacter pocheonensis</name>
    <dbReference type="NCBI Taxonomy" id="398050"/>
    <lineage>
        <taxon>Bacteria</taxon>
        <taxon>Pseudomonadati</taxon>
        <taxon>Bacteroidota</taxon>
        <taxon>Sphingobacteriia</taxon>
        <taxon>Sphingobacteriales</taxon>
        <taxon>Sphingobacteriaceae</taxon>
        <taxon>Mucilaginibacter</taxon>
    </lineage>
</organism>
<evidence type="ECO:0000259" key="4">
    <source>
        <dbReference type="PROSITE" id="PS01124"/>
    </source>
</evidence>
<name>A0ABU1T8Y3_9SPHI</name>
<dbReference type="SMART" id="SM00342">
    <property type="entry name" value="HTH_ARAC"/>
    <property type="match status" value="1"/>
</dbReference>
<comment type="caution">
    <text evidence="5">The sequence shown here is derived from an EMBL/GenBank/DDBJ whole genome shotgun (WGS) entry which is preliminary data.</text>
</comment>
<reference evidence="5 6" key="1">
    <citation type="submission" date="2023-07" db="EMBL/GenBank/DDBJ databases">
        <title>Sorghum-associated microbial communities from plants grown in Nebraska, USA.</title>
        <authorList>
            <person name="Schachtman D."/>
        </authorList>
    </citation>
    <scope>NUCLEOTIDE SEQUENCE [LARGE SCALE GENOMIC DNA]</scope>
    <source>
        <strain evidence="5 6">3262</strain>
    </source>
</reference>
<keyword evidence="2" id="KW-0238">DNA-binding</keyword>
<dbReference type="PANTHER" id="PTHR43280">
    <property type="entry name" value="ARAC-FAMILY TRANSCRIPTIONAL REGULATOR"/>
    <property type="match status" value="1"/>
</dbReference>
<keyword evidence="3" id="KW-0804">Transcription</keyword>
<dbReference type="InterPro" id="IPR009057">
    <property type="entry name" value="Homeodomain-like_sf"/>
</dbReference>